<evidence type="ECO:0000259" key="15">
    <source>
        <dbReference type="PROSITE" id="PS51847"/>
    </source>
</evidence>
<dbReference type="Gene3D" id="2.60.40.150">
    <property type="entry name" value="C2 domain"/>
    <property type="match status" value="1"/>
</dbReference>
<evidence type="ECO:0000256" key="11">
    <source>
        <dbReference type="ARBA" id="ARBA00023136"/>
    </source>
</evidence>
<dbReference type="GO" id="GO:0046872">
    <property type="term" value="F:metal ion binding"/>
    <property type="evidence" value="ECO:0007669"/>
    <property type="project" value="UniProtKB-KW"/>
</dbReference>
<dbReference type="PANTHER" id="PTHR10774">
    <property type="entry name" value="EXTENDED SYNAPTOTAGMIN-RELATED"/>
    <property type="match status" value="1"/>
</dbReference>
<comment type="subcellular location">
    <subcellularLocation>
        <location evidence="1">Membrane</location>
        <topology evidence="1">Single-pass membrane protein</topology>
    </subcellularLocation>
</comment>
<dbReference type="GO" id="GO:0005783">
    <property type="term" value="C:endoplasmic reticulum"/>
    <property type="evidence" value="ECO:0007669"/>
    <property type="project" value="TreeGrafter"/>
</dbReference>
<name>A0AAN8U6I8_SOLBU</name>
<evidence type="ECO:0000256" key="12">
    <source>
        <dbReference type="SAM" id="MobiDB-lite"/>
    </source>
</evidence>
<feature type="domain" description="C2" evidence="14">
    <location>
        <begin position="247"/>
        <end position="366"/>
    </location>
</feature>
<evidence type="ECO:0000256" key="5">
    <source>
        <dbReference type="ARBA" id="ARBA00022723"/>
    </source>
</evidence>
<evidence type="ECO:0000313" key="17">
    <source>
        <dbReference type="Proteomes" id="UP001371456"/>
    </source>
</evidence>
<comment type="similarity">
    <text evidence="2">Belongs to the synaptotagmin family.</text>
</comment>
<evidence type="ECO:0000256" key="7">
    <source>
        <dbReference type="ARBA" id="ARBA00022837"/>
    </source>
</evidence>
<evidence type="ECO:0000256" key="10">
    <source>
        <dbReference type="ARBA" id="ARBA00023121"/>
    </source>
</evidence>
<dbReference type="InterPro" id="IPR039010">
    <property type="entry name" value="Synaptotagmin_SMP"/>
</dbReference>
<evidence type="ECO:0000256" key="3">
    <source>
        <dbReference type="ARBA" id="ARBA00022448"/>
    </source>
</evidence>
<organism evidence="16 17">
    <name type="scientific">Solanum bulbocastanum</name>
    <name type="common">Wild potato</name>
    <dbReference type="NCBI Taxonomy" id="147425"/>
    <lineage>
        <taxon>Eukaryota</taxon>
        <taxon>Viridiplantae</taxon>
        <taxon>Streptophyta</taxon>
        <taxon>Embryophyta</taxon>
        <taxon>Tracheophyta</taxon>
        <taxon>Spermatophyta</taxon>
        <taxon>Magnoliopsida</taxon>
        <taxon>eudicotyledons</taxon>
        <taxon>Gunneridae</taxon>
        <taxon>Pentapetalae</taxon>
        <taxon>asterids</taxon>
        <taxon>lamiids</taxon>
        <taxon>Solanales</taxon>
        <taxon>Solanaceae</taxon>
        <taxon>Solanoideae</taxon>
        <taxon>Solaneae</taxon>
        <taxon>Solanum</taxon>
    </lineage>
</organism>
<dbReference type="CDD" id="cd00030">
    <property type="entry name" value="C2"/>
    <property type="match status" value="1"/>
</dbReference>
<feature type="domain" description="SMP-LTD" evidence="15">
    <location>
        <begin position="66"/>
        <end position="249"/>
    </location>
</feature>
<keyword evidence="4 13" id="KW-0812">Transmembrane</keyword>
<dbReference type="GO" id="GO:0006869">
    <property type="term" value="P:lipid transport"/>
    <property type="evidence" value="ECO:0007669"/>
    <property type="project" value="UniProtKB-KW"/>
</dbReference>
<dbReference type="GO" id="GO:0008289">
    <property type="term" value="F:lipid binding"/>
    <property type="evidence" value="ECO:0007669"/>
    <property type="project" value="UniProtKB-KW"/>
</dbReference>
<gene>
    <name evidence="16" type="ORF">RDI58_002273</name>
</gene>
<dbReference type="EMBL" id="JBANQN010000001">
    <property type="protein sequence ID" value="KAK6804489.1"/>
    <property type="molecule type" value="Genomic_DNA"/>
</dbReference>
<keyword evidence="11 13" id="KW-0472">Membrane</keyword>
<evidence type="ECO:0000313" key="16">
    <source>
        <dbReference type="EMBL" id="KAK6804489.1"/>
    </source>
</evidence>
<dbReference type="AlphaFoldDB" id="A0AAN8U6I8"/>
<dbReference type="PROSITE" id="PS50004">
    <property type="entry name" value="C2"/>
    <property type="match status" value="1"/>
</dbReference>
<dbReference type="CDD" id="cd21677">
    <property type="entry name" value="SMP_SYT"/>
    <property type="match status" value="1"/>
</dbReference>
<keyword evidence="17" id="KW-1185">Reference proteome</keyword>
<keyword evidence="6" id="KW-0677">Repeat</keyword>
<evidence type="ECO:0000259" key="14">
    <source>
        <dbReference type="PROSITE" id="PS50004"/>
    </source>
</evidence>
<protein>
    <recommendedName>
        <fullName evidence="18">Calcium lipid binding protein</fullName>
    </recommendedName>
</protein>
<dbReference type="PANTHER" id="PTHR10774:SF190">
    <property type="entry name" value="C2 CALCIUM_LIPID-BINDING ENDONUCLEASE_EXONUCLEASE_PHOSPHATASE-RELATED"/>
    <property type="match status" value="1"/>
</dbReference>
<dbReference type="FunFam" id="2.60.40.150:FF:000130">
    <property type="entry name" value="synaptotagmin-4 isoform X1"/>
    <property type="match status" value="1"/>
</dbReference>
<feature type="transmembrane region" description="Helical" evidence="13">
    <location>
        <begin position="6"/>
        <end position="24"/>
    </location>
</feature>
<keyword evidence="3" id="KW-0813">Transport</keyword>
<evidence type="ECO:0000256" key="1">
    <source>
        <dbReference type="ARBA" id="ARBA00004167"/>
    </source>
</evidence>
<evidence type="ECO:0000256" key="9">
    <source>
        <dbReference type="ARBA" id="ARBA00023055"/>
    </source>
</evidence>
<dbReference type="Pfam" id="PF00168">
    <property type="entry name" value="C2"/>
    <property type="match status" value="1"/>
</dbReference>
<keyword evidence="10" id="KW-0446">Lipid-binding</keyword>
<evidence type="ECO:0000256" key="6">
    <source>
        <dbReference type="ARBA" id="ARBA00022737"/>
    </source>
</evidence>
<evidence type="ECO:0000256" key="13">
    <source>
        <dbReference type="SAM" id="Phobius"/>
    </source>
</evidence>
<comment type="caution">
    <text evidence="16">The sequence shown here is derived from an EMBL/GenBank/DDBJ whole genome shotgun (WGS) entry which is preliminary data.</text>
</comment>
<dbReference type="PROSITE" id="PS51847">
    <property type="entry name" value="SMP"/>
    <property type="match status" value="1"/>
</dbReference>
<dbReference type="GO" id="GO:0016020">
    <property type="term" value="C:membrane"/>
    <property type="evidence" value="ECO:0007669"/>
    <property type="project" value="UniProtKB-SubCell"/>
</dbReference>
<dbReference type="InterPro" id="IPR031468">
    <property type="entry name" value="SMP_LBD"/>
</dbReference>
<dbReference type="SUPFAM" id="SSF49562">
    <property type="entry name" value="C2 domain (Calcium/lipid-binding domain, CaLB)"/>
    <property type="match status" value="1"/>
</dbReference>
<dbReference type="Proteomes" id="UP001371456">
    <property type="component" value="Unassembled WGS sequence"/>
</dbReference>
<accession>A0AAN8U6I8</accession>
<sequence length="507" mass="54921">MGLITGILMGMICGMGLMAVWKHMTRYRSNKRIAKAVDVKVMGCLCRDDLKKVCGDNFPEWISFPVYEQVKWLNKQLSKLWPFIAEAGEAIIKESVEPLLEDYRPTGITSLKFSKLSLGTVAPKIEGIRVQSLKKGQITMDIDFRWGGDPNIVLGVEAAMVASIPIQLKNLQVFTVIRVIFQLTEEIPCISAVVVALLSEPKPRIDYVLKAVGGSLTALPGLSDMIDDTVNTIVTDMLEWPHRIVVPIGGIPVDTSDLELKPQGKLTVTIVKANGLKNHEMIGKSDPYAVVHIRPLFKVKTKTIDNNLNPVWDQTFELIAEDKETQSLFVEVFDKDNIGQDERMGVAKLPLNELVADAAKEIELRLLPKLDMLKVKDKKDRGTITIKVLYHEFNKEEQLAAVEAEKVILEERKKLKAEGVIGSTMDAVGSGVGMVGSGIGAGVGLVGTGLGAGVGIVGSGFGAVGSGLSKAGKFMGRTFTGSSKKNGSSTPVNSVQENGGAKPLKSE</sequence>
<dbReference type="Pfam" id="PF17047">
    <property type="entry name" value="SMP_LBD"/>
    <property type="match status" value="1"/>
</dbReference>
<dbReference type="SMART" id="SM00239">
    <property type="entry name" value="C2"/>
    <property type="match status" value="1"/>
</dbReference>
<evidence type="ECO:0000256" key="2">
    <source>
        <dbReference type="ARBA" id="ARBA00006996"/>
    </source>
</evidence>
<dbReference type="InterPro" id="IPR045050">
    <property type="entry name" value="Synaptotagmin_plant"/>
</dbReference>
<evidence type="ECO:0000256" key="8">
    <source>
        <dbReference type="ARBA" id="ARBA00022989"/>
    </source>
</evidence>
<dbReference type="InterPro" id="IPR035892">
    <property type="entry name" value="C2_domain_sf"/>
</dbReference>
<keyword evidence="9" id="KW-0445">Lipid transport</keyword>
<evidence type="ECO:0000256" key="4">
    <source>
        <dbReference type="ARBA" id="ARBA00022692"/>
    </source>
</evidence>
<dbReference type="InterPro" id="IPR000008">
    <property type="entry name" value="C2_dom"/>
</dbReference>
<keyword evidence="8 13" id="KW-1133">Transmembrane helix</keyword>
<keyword evidence="5" id="KW-0479">Metal-binding</keyword>
<reference evidence="16 17" key="1">
    <citation type="submission" date="2024-02" db="EMBL/GenBank/DDBJ databases">
        <title>de novo genome assembly of Solanum bulbocastanum strain 11H21.</title>
        <authorList>
            <person name="Hosaka A.J."/>
        </authorList>
    </citation>
    <scope>NUCLEOTIDE SEQUENCE [LARGE SCALE GENOMIC DNA]</scope>
    <source>
        <tissue evidence="16">Young leaves</tissue>
    </source>
</reference>
<keyword evidence="7" id="KW-0106">Calcium</keyword>
<evidence type="ECO:0008006" key="18">
    <source>
        <dbReference type="Google" id="ProtNLM"/>
    </source>
</evidence>
<feature type="compositionally biased region" description="Polar residues" evidence="12">
    <location>
        <begin position="479"/>
        <end position="497"/>
    </location>
</feature>
<proteinExistence type="inferred from homology"/>
<feature type="region of interest" description="Disordered" evidence="12">
    <location>
        <begin position="479"/>
        <end position="507"/>
    </location>
</feature>